<dbReference type="SUPFAM" id="SSF56770">
    <property type="entry name" value="HydA/Nqo6-like"/>
    <property type="match status" value="1"/>
</dbReference>
<comment type="cofactor">
    <cofactor evidence="1">
        <name>[4Fe-4S] cluster</name>
        <dbReference type="ChEBI" id="CHEBI:49883"/>
    </cofactor>
</comment>
<dbReference type="GO" id="GO:0046872">
    <property type="term" value="F:metal ion binding"/>
    <property type="evidence" value="ECO:0007669"/>
    <property type="project" value="UniProtKB-KW"/>
</dbReference>
<proteinExistence type="inferred from homology"/>
<evidence type="ECO:0000259" key="7">
    <source>
        <dbReference type="Pfam" id="PF01058"/>
    </source>
</evidence>
<keyword evidence="6" id="KW-0411">Iron-sulfur</keyword>
<sequence length="178" mass="18586">MYYWGWIRNLAARARAVPPTALWAEAQRAVEARFTLPGPLRRSLAVRHVDGGSCNGCESELSLLPSPVYDFSRFGFVFTPSPRHADVLVVTGVITPALAPVIARVYGEMPGPKAVVAAGDCALGRGELGEAGWERLETLAPVAVRVAGCPPSPDALLAALLAVAGRLGEPDGSGGDGE</sequence>
<keyword evidence="5" id="KW-0408">Iron</keyword>
<feature type="domain" description="NADH:ubiquinone oxidoreductase-like 20kDa subunit" evidence="7">
    <location>
        <begin position="54"/>
        <end position="162"/>
    </location>
</feature>
<comment type="similarity">
    <text evidence="2">Belongs to the complex I 20 kDa subunit family.</text>
</comment>
<dbReference type="GO" id="GO:0051539">
    <property type="term" value="F:4 iron, 4 sulfur cluster binding"/>
    <property type="evidence" value="ECO:0007669"/>
    <property type="project" value="UniProtKB-KW"/>
</dbReference>
<name>A0A6F8ZCQ0_9FIRM</name>
<evidence type="ECO:0000256" key="5">
    <source>
        <dbReference type="ARBA" id="ARBA00023004"/>
    </source>
</evidence>
<keyword evidence="8" id="KW-0830">Ubiquinone</keyword>
<accession>A0A6F8ZCQ0</accession>
<keyword evidence="3" id="KW-0004">4Fe-4S</keyword>
<reference evidence="8 9" key="1">
    <citation type="submission" date="2020-02" db="EMBL/GenBank/DDBJ databases">
        <authorList>
            <person name="Hogendoorn C."/>
        </authorList>
    </citation>
    <scope>NUCLEOTIDE SEQUENCE [LARGE SCALE GENOMIC DNA]</scope>
    <source>
        <strain evidence="8">R501</strain>
    </source>
</reference>
<keyword evidence="4" id="KW-0479">Metal-binding</keyword>
<gene>
    <name evidence="8" type="ORF">R50_0031</name>
</gene>
<evidence type="ECO:0000313" key="9">
    <source>
        <dbReference type="Proteomes" id="UP000503399"/>
    </source>
</evidence>
<dbReference type="InterPro" id="IPR006137">
    <property type="entry name" value="NADH_UbQ_OxRdtase-like_20kDa"/>
</dbReference>
<dbReference type="InterPro" id="IPR052375">
    <property type="entry name" value="Complex_I_20kDa-like"/>
</dbReference>
<protein>
    <submittedName>
        <fullName evidence="8">NADH:ubiquinone oxidoreductase</fullName>
    </submittedName>
</protein>
<dbReference type="EMBL" id="LR778114">
    <property type="protein sequence ID" value="CAB1127537.1"/>
    <property type="molecule type" value="Genomic_DNA"/>
</dbReference>
<dbReference type="KEGG" id="hfv:R50_0031"/>
<organism evidence="8 9">
    <name type="scientific">Candidatus Hydrogenisulfobacillus filiaventi</name>
    <dbReference type="NCBI Taxonomy" id="2707344"/>
    <lineage>
        <taxon>Bacteria</taxon>
        <taxon>Bacillati</taxon>
        <taxon>Bacillota</taxon>
        <taxon>Clostridia</taxon>
        <taxon>Eubacteriales</taxon>
        <taxon>Clostridiales Family XVII. Incertae Sedis</taxon>
        <taxon>Candidatus Hydrogenisulfobacillus</taxon>
    </lineage>
</organism>
<evidence type="ECO:0000256" key="1">
    <source>
        <dbReference type="ARBA" id="ARBA00001966"/>
    </source>
</evidence>
<evidence type="ECO:0000313" key="8">
    <source>
        <dbReference type="EMBL" id="CAB1127537.1"/>
    </source>
</evidence>
<dbReference type="Pfam" id="PF01058">
    <property type="entry name" value="Oxidored_q6"/>
    <property type="match status" value="1"/>
</dbReference>
<evidence type="ECO:0000256" key="6">
    <source>
        <dbReference type="ARBA" id="ARBA00023014"/>
    </source>
</evidence>
<dbReference type="Proteomes" id="UP000503399">
    <property type="component" value="Chromosome"/>
</dbReference>
<dbReference type="PANTHER" id="PTHR42989:SF1">
    <property type="entry name" value="FORMATE HYDROGENLYASE SUBUNIT 7-RELATED"/>
    <property type="match status" value="1"/>
</dbReference>
<evidence type="ECO:0000256" key="2">
    <source>
        <dbReference type="ARBA" id="ARBA00009173"/>
    </source>
</evidence>
<dbReference type="PANTHER" id="PTHR42989">
    <property type="entry name" value="HYDROGENASE-4 COMPONENT I"/>
    <property type="match status" value="1"/>
</dbReference>
<keyword evidence="9" id="KW-1185">Reference proteome</keyword>
<dbReference type="AlphaFoldDB" id="A0A6F8ZCQ0"/>
<dbReference type="Gene3D" id="3.40.50.12280">
    <property type="match status" value="1"/>
</dbReference>
<evidence type="ECO:0000256" key="3">
    <source>
        <dbReference type="ARBA" id="ARBA00022485"/>
    </source>
</evidence>
<evidence type="ECO:0000256" key="4">
    <source>
        <dbReference type="ARBA" id="ARBA00022723"/>
    </source>
</evidence>